<gene>
    <name evidence="1" type="ORF">BDP81DRAFT_86258</name>
</gene>
<dbReference type="Proteomes" id="UP001243989">
    <property type="component" value="Unassembled WGS sequence"/>
</dbReference>
<sequence length="166" mass="17714">MTGNSSLGTPMRRWAAPKPLPSPPIRGYPCSTALPLPCFSAGRLLHGVLLVFTSKIDSSQLLGRSPPSPWATDAASHYPTTIGEPSDYCFNMIDLFLRARNSESLTIQQGSGEISTSGAPESWHKDAQLYLGSSVLGQTGTILYSFLHARVGREDGTSNGYLGLSA</sequence>
<dbReference type="GeneID" id="85481264"/>
<keyword evidence="2" id="KW-1185">Reference proteome</keyword>
<accession>A0AAJ0A418</accession>
<comment type="caution">
    <text evidence="1">The sequence shown here is derived from an EMBL/GenBank/DDBJ whole genome shotgun (WGS) entry which is preliminary data.</text>
</comment>
<evidence type="ECO:0000313" key="1">
    <source>
        <dbReference type="EMBL" id="KAK1654637.1"/>
    </source>
</evidence>
<evidence type="ECO:0000313" key="2">
    <source>
        <dbReference type="Proteomes" id="UP001243989"/>
    </source>
</evidence>
<dbReference type="AlphaFoldDB" id="A0AAJ0A418"/>
<proteinExistence type="predicted"/>
<organism evidence="1 2">
    <name type="scientific">Colletotrichum phormii</name>
    <dbReference type="NCBI Taxonomy" id="359342"/>
    <lineage>
        <taxon>Eukaryota</taxon>
        <taxon>Fungi</taxon>
        <taxon>Dikarya</taxon>
        <taxon>Ascomycota</taxon>
        <taxon>Pezizomycotina</taxon>
        <taxon>Sordariomycetes</taxon>
        <taxon>Hypocreomycetidae</taxon>
        <taxon>Glomerellales</taxon>
        <taxon>Glomerellaceae</taxon>
        <taxon>Colletotrichum</taxon>
        <taxon>Colletotrichum acutatum species complex</taxon>
    </lineage>
</organism>
<dbReference type="EMBL" id="JAHMHQ010000002">
    <property type="protein sequence ID" value="KAK1654637.1"/>
    <property type="molecule type" value="Genomic_DNA"/>
</dbReference>
<protein>
    <submittedName>
        <fullName evidence="1">Uncharacterized protein</fullName>
    </submittedName>
</protein>
<name>A0AAJ0A418_9PEZI</name>
<dbReference type="RefSeq" id="XP_060450681.1">
    <property type="nucleotide sequence ID" value="XM_060596402.1"/>
</dbReference>
<reference evidence="1" key="1">
    <citation type="submission" date="2021-06" db="EMBL/GenBank/DDBJ databases">
        <title>Comparative genomics, transcriptomics and evolutionary studies reveal genomic signatures of adaptation to plant cell wall in hemibiotrophic fungi.</title>
        <authorList>
            <consortium name="DOE Joint Genome Institute"/>
            <person name="Baroncelli R."/>
            <person name="Diaz J.F."/>
            <person name="Benocci T."/>
            <person name="Peng M."/>
            <person name="Battaglia E."/>
            <person name="Haridas S."/>
            <person name="Andreopoulos W."/>
            <person name="Labutti K."/>
            <person name="Pangilinan J."/>
            <person name="Floch G.L."/>
            <person name="Makela M.R."/>
            <person name="Henrissat B."/>
            <person name="Grigoriev I.V."/>
            <person name="Crouch J.A."/>
            <person name="De Vries R.P."/>
            <person name="Sukno S.A."/>
            <person name="Thon M.R."/>
        </authorList>
    </citation>
    <scope>NUCLEOTIDE SEQUENCE</scope>
    <source>
        <strain evidence="1">CBS 102054</strain>
    </source>
</reference>